<gene>
    <name evidence="1" type="ORF">S01H1_32498</name>
</gene>
<feature type="non-terminal residue" evidence="1">
    <location>
        <position position="1"/>
    </location>
</feature>
<name>X0UDH9_9ZZZZ</name>
<comment type="caution">
    <text evidence="1">The sequence shown here is derived from an EMBL/GenBank/DDBJ whole genome shotgun (WGS) entry which is preliminary data.</text>
</comment>
<protein>
    <submittedName>
        <fullName evidence="1">Uncharacterized protein</fullName>
    </submittedName>
</protein>
<proteinExistence type="predicted"/>
<accession>X0UDH9</accession>
<dbReference type="EMBL" id="BARS01020124">
    <property type="protein sequence ID" value="GAG03645.1"/>
    <property type="molecule type" value="Genomic_DNA"/>
</dbReference>
<organism evidence="1">
    <name type="scientific">marine sediment metagenome</name>
    <dbReference type="NCBI Taxonomy" id="412755"/>
    <lineage>
        <taxon>unclassified sequences</taxon>
        <taxon>metagenomes</taxon>
        <taxon>ecological metagenomes</taxon>
    </lineage>
</organism>
<dbReference type="AlphaFoldDB" id="X0UDH9"/>
<sequence>TLRFESSVLNGPYAGIKAPASLAGSYTLTLPENDGNANEVLQTDGSGVLSWVSQYNSTNLGTSDLVQTETDRSYTMTSNSQSLSFFSTYTNPVLKVNANPPTVDVFGKIRLGRQAFGPIGYLTLSVDPTIAGLTSYEIQFPGNVPADNQYLANDPGTTGVLAWIDPASKVNFGTPPAPSPSPGAEGDVVWTEDYIYVCTATNTWKRVALAAW</sequence>
<reference evidence="1" key="1">
    <citation type="journal article" date="2014" name="Front. Microbiol.">
        <title>High frequency of phylogenetically diverse reductive dehalogenase-homologous genes in deep subseafloor sedimentary metagenomes.</title>
        <authorList>
            <person name="Kawai M."/>
            <person name="Futagami T."/>
            <person name="Toyoda A."/>
            <person name="Takaki Y."/>
            <person name="Nishi S."/>
            <person name="Hori S."/>
            <person name="Arai W."/>
            <person name="Tsubouchi T."/>
            <person name="Morono Y."/>
            <person name="Uchiyama I."/>
            <person name="Ito T."/>
            <person name="Fujiyama A."/>
            <person name="Inagaki F."/>
            <person name="Takami H."/>
        </authorList>
    </citation>
    <scope>NUCLEOTIDE SEQUENCE</scope>
    <source>
        <strain evidence="1">Expedition CK06-06</strain>
    </source>
</reference>
<evidence type="ECO:0000313" key="1">
    <source>
        <dbReference type="EMBL" id="GAG03645.1"/>
    </source>
</evidence>